<keyword evidence="6" id="KW-0687">Ribonucleoprotein</keyword>
<name>A0A9P0A2Y2_BEMTA</name>
<accession>A0A9P0A2Y2</accession>
<organism evidence="7 8">
    <name type="scientific">Bemisia tabaci</name>
    <name type="common">Sweetpotato whitefly</name>
    <name type="synonym">Aleurodes tabaci</name>
    <dbReference type="NCBI Taxonomy" id="7038"/>
    <lineage>
        <taxon>Eukaryota</taxon>
        <taxon>Metazoa</taxon>
        <taxon>Ecdysozoa</taxon>
        <taxon>Arthropoda</taxon>
        <taxon>Hexapoda</taxon>
        <taxon>Insecta</taxon>
        <taxon>Pterygota</taxon>
        <taxon>Neoptera</taxon>
        <taxon>Paraneoptera</taxon>
        <taxon>Hemiptera</taxon>
        <taxon>Sternorrhyncha</taxon>
        <taxon>Aleyrodoidea</taxon>
        <taxon>Aleyrodidae</taxon>
        <taxon>Aleyrodinae</taxon>
        <taxon>Bemisia</taxon>
    </lineage>
</organism>
<protein>
    <recommendedName>
        <fullName evidence="9">28S ribosomal protein S24, mitochondrial</fullName>
    </recommendedName>
</protein>
<dbReference type="PANTHER" id="PTHR21244:SF1">
    <property type="entry name" value="SMALL RIBOSOMAL SUBUNIT PROTEIN US3M"/>
    <property type="match status" value="1"/>
</dbReference>
<sequence length="169" mass="19885">MMSTSQVLKATRLLRWSDAGIRSVQTSCVDYRKQAGRHFPTRYRTKPLTYEMAHKPHQIAHHKGWNSWNTTNLGGDRDQFWSGETAAEDQFIRQFITGTWHNMFASEVIIKRQHNIIRIAGIISRMINPTKMYFLIGYSEEILSYWLQCPVKLELQTINDKSEVIYKYI</sequence>
<reference evidence="7" key="1">
    <citation type="submission" date="2021-12" db="EMBL/GenBank/DDBJ databases">
        <authorList>
            <person name="King R."/>
        </authorList>
    </citation>
    <scope>NUCLEOTIDE SEQUENCE</scope>
</reference>
<evidence type="ECO:0008006" key="9">
    <source>
        <dbReference type="Google" id="ProtNLM"/>
    </source>
</evidence>
<dbReference type="KEGG" id="btab:109031657"/>
<dbReference type="Proteomes" id="UP001152759">
    <property type="component" value="Chromosome 1"/>
</dbReference>
<dbReference type="GO" id="GO:0005739">
    <property type="term" value="C:mitochondrion"/>
    <property type="evidence" value="ECO:0007669"/>
    <property type="project" value="UniProtKB-SubCell"/>
</dbReference>
<dbReference type="AlphaFoldDB" id="A0A9P0A2Y2"/>
<evidence type="ECO:0000313" key="7">
    <source>
        <dbReference type="EMBL" id="CAH0382137.1"/>
    </source>
</evidence>
<evidence type="ECO:0000256" key="3">
    <source>
        <dbReference type="ARBA" id="ARBA00022946"/>
    </source>
</evidence>
<dbReference type="EMBL" id="OU963862">
    <property type="protein sequence ID" value="CAH0382137.1"/>
    <property type="molecule type" value="Genomic_DNA"/>
</dbReference>
<keyword evidence="4" id="KW-0689">Ribosomal protein</keyword>
<dbReference type="GO" id="GO:0005840">
    <property type="term" value="C:ribosome"/>
    <property type="evidence" value="ECO:0007669"/>
    <property type="project" value="UniProtKB-KW"/>
</dbReference>
<keyword evidence="3" id="KW-0809">Transit peptide</keyword>
<dbReference type="InterPro" id="IPR026146">
    <property type="entry name" value="Ribosomal_uS3m"/>
</dbReference>
<evidence type="ECO:0000256" key="1">
    <source>
        <dbReference type="ARBA" id="ARBA00004173"/>
    </source>
</evidence>
<evidence type="ECO:0000256" key="2">
    <source>
        <dbReference type="ARBA" id="ARBA00010761"/>
    </source>
</evidence>
<proteinExistence type="inferred from homology"/>
<dbReference type="GO" id="GO:1990904">
    <property type="term" value="C:ribonucleoprotein complex"/>
    <property type="evidence" value="ECO:0007669"/>
    <property type="project" value="UniProtKB-KW"/>
</dbReference>
<keyword evidence="8" id="KW-1185">Reference proteome</keyword>
<gene>
    <name evidence="7" type="ORF">BEMITA_LOCUS1717</name>
</gene>
<dbReference type="Pfam" id="PF14955">
    <property type="entry name" value="MRP-S24"/>
    <property type="match status" value="1"/>
</dbReference>
<evidence type="ECO:0000256" key="5">
    <source>
        <dbReference type="ARBA" id="ARBA00023128"/>
    </source>
</evidence>
<dbReference type="PANTHER" id="PTHR21244">
    <property type="entry name" value="MITOCHONDRIAL 28S RIBOSOMAL PROTEIN S24"/>
    <property type="match status" value="1"/>
</dbReference>
<dbReference type="GO" id="GO:0006412">
    <property type="term" value="P:translation"/>
    <property type="evidence" value="ECO:0007669"/>
    <property type="project" value="TreeGrafter"/>
</dbReference>
<comment type="similarity">
    <text evidence="2">Belongs to the universal ribosomal protein uS3 family.</text>
</comment>
<evidence type="ECO:0000256" key="6">
    <source>
        <dbReference type="ARBA" id="ARBA00023274"/>
    </source>
</evidence>
<comment type="subcellular location">
    <subcellularLocation>
        <location evidence="1">Mitochondrion</location>
    </subcellularLocation>
</comment>
<evidence type="ECO:0000256" key="4">
    <source>
        <dbReference type="ARBA" id="ARBA00022980"/>
    </source>
</evidence>
<evidence type="ECO:0000313" key="8">
    <source>
        <dbReference type="Proteomes" id="UP001152759"/>
    </source>
</evidence>
<keyword evidence="5" id="KW-0496">Mitochondrion</keyword>